<feature type="transmembrane region" description="Helical" evidence="7">
    <location>
        <begin position="237"/>
        <end position="259"/>
    </location>
</feature>
<feature type="transmembrane region" description="Helical" evidence="7">
    <location>
        <begin position="159"/>
        <end position="176"/>
    </location>
</feature>
<dbReference type="Proteomes" id="UP000782519">
    <property type="component" value="Unassembled WGS sequence"/>
</dbReference>
<comment type="similarity">
    <text evidence="2">Belongs to the autoinducer-2 exporter (AI-2E) (TC 2.A.86) family.</text>
</comment>
<dbReference type="EMBL" id="JACRJB010000048">
    <property type="protein sequence ID" value="MBI5130923.1"/>
    <property type="molecule type" value="Genomic_DNA"/>
</dbReference>
<accession>A0A933S2N1</accession>
<evidence type="ECO:0000256" key="3">
    <source>
        <dbReference type="ARBA" id="ARBA00022692"/>
    </source>
</evidence>
<dbReference type="Pfam" id="PF01594">
    <property type="entry name" value="AI-2E_transport"/>
    <property type="match status" value="1"/>
</dbReference>
<evidence type="ECO:0000256" key="1">
    <source>
        <dbReference type="ARBA" id="ARBA00004141"/>
    </source>
</evidence>
<evidence type="ECO:0000256" key="5">
    <source>
        <dbReference type="ARBA" id="ARBA00023136"/>
    </source>
</evidence>
<name>A0A933S2N1_RHOPL</name>
<comment type="subcellular location">
    <subcellularLocation>
        <location evidence="1">Membrane</location>
        <topology evidence="1">Multi-pass membrane protein</topology>
    </subcellularLocation>
</comment>
<keyword evidence="5 7" id="KW-0472">Membrane</keyword>
<organism evidence="8 9">
    <name type="scientific">Rhodopseudomonas palustris</name>
    <dbReference type="NCBI Taxonomy" id="1076"/>
    <lineage>
        <taxon>Bacteria</taxon>
        <taxon>Pseudomonadati</taxon>
        <taxon>Pseudomonadota</taxon>
        <taxon>Alphaproteobacteria</taxon>
        <taxon>Hyphomicrobiales</taxon>
        <taxon>Nitrobacteraceae</taxon>
        <taxon>Rhodopseudomonas</taxon>
    </lineage>
</organism>
<dbReference type="AlphaFoldDB" id="A0A933S2N1"/>
<evidence type="ECO:0000256" key="7">
    <source>
        <dbReference type="SAM" id="Phobius"/>
    </source>
</evidence>
<feature type="transmembrane region" description="Helical" evidence="7">
    <location>
        <begin position="30"/>
        <end position="46"/>
    </location>
</feature>
<sequence length="375" mass="40515">MRASENRFFILLLVAATIGFGWILVPLYGAVLWGVVIAILFAPLYRRLNRGFDGRSNLAALTTVAIIVTMVILPIALIGAALAREASGMYARIESGNLEMLNSLKQFLAEPPAWINDLLERVGIGSLAELQERLTSLLMRGSQYFASQALAIGQNTVEFTVNLFVMLYLLFFLLRDGDLLAARIRRALPLPVEQQNQLLRKFTVVIRATVKGNMLIALIQGALGGFIFYALGISGALLWAVVMAFLSLLPAVGAGLVWVPVALYMLLTGAIWQGVVLIGFGALVIGMVDNVLRPVLVGKDTRMPDYVVLISTLGGLQVLGLNGFVLGPVVAAMFISTWDIFSIARQEPADARALTGTPAISPPHERIDAPSRSDA</sequence>
<evidence type="ECO:0000313" key="8">
    <source>
        <dbReference type="EMBL" id="MBI5130923.1"/>
    </source>
</evidence>
<evidence type="ECO:0000256" key="4">
    <source>
        <dbReference type="ARBA" id="ARBA00022989"/>
    </source>
</evidence>
<dbReference type="GO" id="GO:0016020">
    <property type="term" value="C:membrane"/>
    <property type="evidence" value="ECO:0007669"/>
    <property type="project" value="UniProtKB-SubCell"/>
</dbReference>
<evidence type="ECO:0000256" key="6">
    <source>
        <dbReference type="SAM" id="MobiDB-lite"/>
    </source>
</evidence>
<feature type="region of interest" description="Disordered" evidence="6">
    <location>
        <begin position="354"/>
        <end position="375"/>
    </location>
</feature>
<feature type="transmembrane region" description="Helical" evidence="7">
    <location>
        <begin position="7"/>
        <end position="24"/>
    </location>
</feature>
<evidence type="ECO:0000256" key="2">
    <source>
        <dbReference type="ARBA" id="ARBA00009773"/>
    </source>
</evidence>
<proteinExistence type="inferred from homology"/>
<protein>
    <submittedName>
        <fullName evidence="8">AI-2E family transporter</fullName>
    </submittedName>
</protein>
<keyword evidence="4 7" id="KW-1133">Transmembrane helix</keyword>
<gene>
    <name evidence="8" type="ORF">HZA66_15895</name>
</gene>
<dbReference type="PANTHER" id="PTHR21716">
    <property type="entry name" value="TRANSMEMBRANE PROTEIN"/>
    <property type="match status" value="1"/>
</dbReference>
<feature type="transmembrane region" description="Helical" evidence="7">
    <location>
        <begin position="308"/>
        <end position="335"/>
    </location>
</feature>
<feature type="compositionally biased region" description="Basic and acidic residues" evidence="6">
    <location>
        <begin position="363"/>
        <end position="375"/>
    </location>
</feature>
<feature type="transmembrane region" description="Helical" evidence="7">
    <location>
        <begin position="266"/>
        <end position="288"/>
    </location>
</feature>
<comment type="caution">
    <text evidence="8">The sequence shown here is derived from an EMBL/GenBank/DDBJ whole genome shotgun (WGS) entry which is preliminary data.</text>
</comment>
<evidence type="ECO:0000313" key="9">
    <source>
        <dbReference type="Proteomes" id="UP000782519"/>
    </source>
</evidence>
<dbReference type="PANTHER" id="PTHR21716:SF4">
    <property type="entry name" value="TRANSMEMBRANE PROTEIN 245"/>
    <property type="match status" value="1"/>
</dbReference>
<reference evidence="8" key="1">
    <citation type="submission" date="2020-07" db="EMBL/GenBank/DDBJ databases">
        <title>Huge and variable diversity of episymbiotic CPR bacteria and DPANN archaea in groundwater ecosystems.</title>
        <authorList>
            <person name="He C.Y."/>
            <person name="Keren R."/>
            <person name="Whittaker M."/>
            <person name="Farag I.F."/>
            <person name="Doudna J."/>
            <person name="Cate J.H.D."/>
            <person name="Banfield J.F."/>
        </authorList>
    </citation>
    <scope>NUCLEOTIDE SEQUENCE</scope>
    <source>
        <strain evidence="8">NC_groundwater_1818_Pr3_B-0.1um_66_35</strain>
    </source>
</reference>
<keyword evidence="3 7" id="KW-0812">Transmembrane</keyword>
<feature type="transmembrane region" description="Helical" evidence="7">
    <location>
        <begin position="210"/>
        <end position="231"/>
    </location>
</feature>
<feature type="transmembrane region" description="Helical" evidence="7">
    <location>
        <begin position="58"/>
        <end position="82"/>
    </location>
</feature>
<dbReference type="InterPro" id="IPR002549">
    <property type="entry name" value="AI-2E-like"/>
</dbReference>